<name>A0AAE8N7X4_9PEZI</name>
<dbReference type="InterPro" id="IPR050300">
    <property type="entry name" value="GDXG_lipolytic_enzyme"/>
</dbReference>
<dbReference type="AlphaFoldDB" id="A0AAE8N7X4"/>
<dbReference type="SUPFAM" id="SSF53474">
    <property type="entry name" value="alpha/beta-Hydrolases"/>
    <property type="match status" value="1"/>
</dbReference>
<organism evidence="3 4">
    <name type="scientific">Cephalotrichum gorgonifer</name>
    <dbReference type="NCBI Taxonomy" id="2041049"/>
    <lineage>
        <taxon>Eukaryota</taxon>
        <taxon>Fungi</taxon>
        <taxon>Dikarya</taxon>
        <taxon>Ascomycota</taxon>
        <taxon>Pezizomycotina</taxon>
        <taxon>Sordariomycetes</taxon>
        <taxon>Hypocreomycetidae</taxon>
        <taxon>Microascales</taxon>
        <taxon>Microascaceae</taxon>
        <taxon>Cephalotrichum</taxon>
    </lineage>
</organism>
<dbReference type="Pfam" id="PF07859">
    <property type="entry name" value="Abhydrolase_3"/>
    <property type="match status" value="1"/>
</dbReference>
<dbReference type="EMBL" id="ONZQ02000017">
    <property type="protein sequence ID" value="SPO06848.1"/>
    <property type="molecule type" value="Genomic_DNA"/>
</dbReference>
<keyword evidence="4" id="KW-1185">Reference proteome</keyword>
<dbReference type="GO" id="GO:0016787">
    <property type="term" value="F:hydrolase activity"/>
    <property type="evidence" value="ECO:0007669"/>
    <property type="project" value="UniProtKB-KW"/>
</dbReference>
<gene>
    <name evidence="3" type="ORF">DNG_09542</name>
</gene>
<accession>A0AAE8N7X4</accession>
<feature type="domain" description="Alpha/beta hydrolase fold-3" evidence="2">
    <location>
        <begin position="109"/>
        <end position="328"/>
    </location>
</feature>
<protein>
    <submittedName>
        <fullName evidence="3">Related to esterase</fullName>
    </submittedName>
</protein>
<dbReference type="Proteomes" id="UP001187682">
    <property type="component" value="Unassembled WGS sequence"/>
</dbReference>
<reference evidence="3" key="1">
    <citation type="submission" date="2018-03" db="EMBL/GenBank/DDBJ databases">
        <authorList>
            <person name="Guldener U."/>
        </authorList>
    </citation>
    <scope>NUCLEOTIDE SEQUENCE</scope>
</reference>
<evidence type="ECO:0000313" key="4">
    <source>
        <dbReference type="Proteomes" id="UP001187682"/>
    </source>
</evidence>
<keyword evidence="1" id="KW-0378">Hydrolase</keyword>
<evidence type="ECO:0000313" key="3">
    <source>
        <dbReference type="EMBL" id="SPO06848.1"/>
    </source>
</evidence>
<dbReference type="PANTHER" id="PTHR48081:SF8">
    <property type="entry name" value="ALPHA_BETA HYDROLASE FOLD-3 DOMAIN-CONTAINING PROTEIN-RELATED"/>
    <property type="match status" value="1"/>
</dbReference>
<dbReference type="InterPro" id="IPR029058">
    <property type="entry name" value="AB_hydrolase_fold"/>
</dbReference>
<comment type="caution">
    <text evidence="3">The sequence shown here is derived from an EMBL/GenBank/DDBJ whole genome shotgun (WGS) entry which is preliminary data.</text>
</comment>
<dbReference type="PANTHER" id="PTHR48081">
    <property type="entry name" value="AB HYDROLASE SUPERFAMILY PROTEIN C4A8.06C"/>
    <property type="match status" value="1"/>
</dbReference>
<sequence length="356" mass="39541">MATSSQPPVIIEQPLLNSIPLDLLPRFNPTYVEYYSKYSAGRLATHQVPIEAYRRDPAAYTISYGREIVDTGSLLISEEKCPVEGGEITVRIFQPAQVTPGQAPRPAYINFHGGGWVFGGLATDVDLCKRLALEVGCVVFDVDYRLAPEFKFPVPVDDCWTAFNWVRDTKAAELNLDLDKVAIGGCSSGGHLAAVTAHRCRDADIPLAFQLLGIPVCDLHVFTPMGELRPDCPYESYREMYHSQPLPAERMMWFHKKFLGCPRPKELDDDWKVSPIRAPSFEGLAPALIVTAEMDVVRDEGEAYGRKMREAGCEAEVIRVGGAPHAFMQMDGIMEIGQLYNRESVRALRCAFGVVV</sequence>
<evidence type="ECO:0000259" key="2">
    <source>
        <dbReference type="Pfam" id="PF07859"/>
    </source>
</evidence>
<evidence type="ECO:0000256" key="1">
    <source>
        <dbReference type="ARBA" id="ARBA00022801"/>
    </source>
</evidence>
<dbReference type="InterPro" id="IPR013094">
    <property type="entry name" value="AB_hydrolase_3"/>
</dbReference>
<proteinExistence type="predicted"/>
<dbReference type="Gene3D" id="3.40.50.1820">
    <property type="entry name" value="alpha/beta hydrolase"/>
    <property type="match status" value="1"/>
</dbReference>